<feature type="transmembrane region" description="Helical" evidence="7">
    <location>
        <begin position="497"/>
        <end position="517"/>
    </location>
</feature>
<evidence type="ECO:0000256" key="4">
    <source>
        <dbReference type="ARBA" id="ARBA00022692"/>
    </source>
</evidence>
<dbReference type="InterPro" id="IPR006726">
    <property type="entry name" value="PHBA_efflux_AaeB/fusaric-R"/>
</dbReference>
<name>Q3A0G1_SYNC1</name>
<accession>Q3A0G1</accession>
<keyword evidence="9" id="KW-1185">Reference proteome</keyword>
<feature type="transmembrane region" description="Helical" evidence="7">
    <location>
        <begin position="470"/>
        <end position="490"/>
    </location>
</feature>
<dbReference type="HOGENOM" id="CLU_013927_0_0_7"/>
<sequence>MKSTIRRPRRFDLLAAVKGVAAQTGKEAAIWLFALKQTLAVLLAMWVSLRFELGQPSTAMVTVYVLMHPQSGMVLTKSAYRILGTLFGAAACLVLFALFPQQRVLFLLGLSLWVGFCTAGAALNRNFRCYGFTLAGYTAAMVGLSLVNHPMSFFAYASNRISEVAVGILCAGLVGDLIFPQHLGSTIVRSVQSRYTEFCGFVQALFTGKMSPRDVEGTHLRFIHSVLTLESLRGASLLETTQTPRGDARLRRMNRDFMAASTTLHSIDQLMKRLQKAESPAAPGLVLLAESLAEALLNDGEPARTEAEAHRSSRRIAAYNATLDERVAALHHDLGTPPDSPTTLDFVTGVELIRRLAQEIQDYTGAYAAGPEEHSPLGSEDLHFASRTDPAVAILNGIRAMLTLFLISMFWIGTSWQYGNVAVMSVAIGCSLFAPAPDPTKALTGGLIGHALGFPAAFICKFLILPHLSGFGMLCAVLVPFLLVGSWLAMSPKTANYSLAYSVMVCFMIAPSNSMQYDPMYMLNFGNALMLGLAAAAVMFAIFIPPTGSWFKHRIPKMLRRQVLKVCSAPLSGLEHRFESGTRDLLQKIAAGQSAQNSPDQNALDWMFLALETGRAVIHLRQAAQNMSQQLRLKEVDESIALIQQLFRRPTGGNHAAAITGVENAIDAIRSQQNRETAGHLLDGDLHQMTTSLHFIRIALLDDETALAASTNGPAPRHRGEISYAA</sequence>
<dbReference type="GO" id="GO:0005886">
    <property type="term" value="C:plasma membrane"/>
    <property type="evidence" value="ECO:0007669"/>
    <property type="project" value="UniProtKB-SubCell"/>
</dbReference>
<feature type="transmembrane region" description="Helical" evidence="7">
    <location>
        <begin position="529"/>
        <end position="551"/>
    </location>
</feature>
<evidence type="ECO:0000256" key="5">
    <source>
        <dbReference type="ARBA" id="ARBA00022989"/>
    </source>
</evidence>
<evidence type="ECO:0000256" key="2">
    <source>
        <dbReference type="ARBA" id="ARBA00022448"/>
    </source>
</evidence>
<dbReference type="AlphaFoldDB" id="Q3A0G1"/>
<evidence type="ECO:0000256" key="6">
    <source>
        <dbReference type="ARBA" id="ARBA00023136"/>
    </source>
</evidence>
<dbReference type="OrthoDB" id="6538131at2"/>
<dbReference type="RefSeq" id="WP_011342697.1">
    <property type="nucleotide sequence ID" value="NC_007498.2"/>
</dbReference>
<feature type="transmembrane region" description="Helical" evidence="7">
    <location>
        <begin position="391"/>
        <end position="412"/>
    </location>
</feature>
<reference evidence="8 9" key="2">
    <citation type="journal article" date="2012" name="BMC Genomics">
        <title>The genome of Pelobacter carbinolicus reveals surprising metabolic capabilities and physiological features.</title>
        <authorList>
            <person name="Aklujkar M."/>
            <person name="Haveman S.A."/>
            <person name="Didonato R.Jr."/>
            <person name="Chertkov O."/>
            <person name="Han C.S."/>
            <person name="Land M.L."/>
            <person name="Brown P."/>
            <person name="Lovley D.R."/>
        </authorList>
    </citation>
    <scope>NUCLEOTIDE SEQUENCE [LARGE SCALE GENOMIC DNA]</scope>
    <source>
        <strain evidence="9">DSM 2380 / NBRC 103641 / GraBd1</strain>
    </source>
</reference>
<reference evidence="9" key="1">
    <citation type="submission" date="2005-10" db="EMBL/GenBank/DDBJ databases">
        <title>Complete sequence of Pelobacter carbinolicus DSM 2380.</title>
        <authorList>
            <person name="Copeland A."/>
            <person name="Lucas S."/>
            <person name="Lapidus A."/>
            <person name="Barry K."/>
            <person name="Detter J.C."/>
            <person name="Glavina T."/>
            <person name="Hammon N."/>
            <person name="Israni S."/>
            <person name="Pitluck S."/>
            <person name="Chertkov O."/>
            <person name="Schmutz J."/>
            <person name="Larimer F."/>
            <person name="Land M."/>
            <person name="Kyrpides N."/>
            <person name="Ivanova N."/>
            <person name="Richardson P."/>
        </authorList>
    </citation>
    <scope>NUCLEOTIDE SEQUENCE [LARGE SCALE GENOMIC DNA]</scope>
    <source>
        <strain evidence="9">DSM 2380 / NBRC 103641 / GraBd1</strain>
    </source>
</reference>
<feature type="transmembrane region" description="Helical" evidence="7">
    <location>
        <begin position="105"/>
        <end position="123"/>
    </location>
</feature>
<gene>
    <name evidence="8" type="ordered locus">Pcar_2911</name>
</gene>
<keyword evidence="5 7" id="KW-1133">Transmembrane helix</keyword>
<dbReference type="PANTHER" id="PTHR30509">
    <property type="entry name" value="P-HYDROXYBENZOIC ACID EFFLUX PUMP SUBUNIT-RELATED"/>
    <property type="match status" value="1"/>
</dbReference>
<dbReference type="GO" id="GO:0022857">
    <property type="term" value="F:transmembrane transporter activity"/>
    <property type="evidence" value="ECO:0007669"/>
    <property type="project" value="InterPro"/>
</dbReference>
<keyword evidence="6 7" id="KW-0472">Membrane</keyword>
<dbReference type="Pfam" id="PF04632">
    <property type="entry name" value="FUSC"/>
    <property type="match status" value="1"/>
</dbReference>
<feature type="transmembrane region" description="Helical" evidence="7">
    <location>
        <begin position="28"/>
        <end position="47"/>
    </location>
</feature>
<dbReference type="PANTHER" id="PTHR30509:SF9">
    <property type="entry name" value="MULTIDRUG RESISTANCE PROTEIN MDTO"/>
    <property type="match status" value="1"/>
</dbReference>
<comment type="subcellular location">
    <subcellularLocation>
        <location evidence="1">Cell membrane</location>
        <topology evidence="1">Multi-pass membrane protein</topology>
    </subcellularLocation>
</comment>
<dbReference type="KEGG" id="pca:Pcar_2911"/>
<keyword evidence="2" id="KW-0813">Transport</keyword>
<dbReference type="eggNOG" id="COG1289">
    <property type="taxonomic scope" value="Bacteria"/>
</dbReference>
<feature type="transmembrane region" description="Helical" evidence="7">
    <location>
        <begin position="130"/>
        <end position="149"/>
    </location>
</feature>
<evidence type="ECO:0000256" key="3">
    <source>
        <dbReference type="ARBA" id="ARBA00022475"/>
    </source>
</evidence>
<evidence type="ECO:0000313" key="9">
    <source>
        <dbReference type="Proteomes" id="UP000002534"/>
    </source>
</evidence>
<organism evidence="8 9">
    <name type="scientific">Syntrophotalea carbinolica (strain DSM 2380 / NBRC 103641 / GraBd1)</name>
    <name type="common">Pelobacter carbinolicus</name>
    <dbReference type="NCBI Taxonomy" id="338963"/>
    <lineage>
        <taxon>Bacteria</taxon>
        <taxon>Pseudomonadati</taxon>
        <taxon>Thermodesulfobacteriota</taxon>
        <taxon>Desulfuromonadia</taxon>
        <taxon>Desulfuromonadales</taxon>
        <taxon>Syntrophotaleaceae</taxon>
        <taxon>Syntrophotalea</taxon>
    </lineage>
</organism>
<evidence type="ECO:0000256" key="1">
    <source>
        <dbReference type="ARBA" id="ARBA00004651"/>
    </source>
</evidence>
<feature type="transmembrane region" description="Helical" evidence="7">
    <location>
        <begin position="80"/>
        <end position="99"/>
    </location>
</feature>
<evidence type="ECO:0000313" key="8">
    <source>
        <dbReference type="EMBL" id="ABA90146.1"/>
    </source>
</evidence>
<dbReference type="STRING" id="338963.Pcar_2911"/>
<keyword evidence="4 7" id="KW-0812">Transmembrane</keyword>
<protein>
    <submittedName>
        <fullName evidence="8">Membrane transport protein, FUSC family, putative</fullName>
    </submittedName>
</protein>
<keyword evidence="3" id="KW-1003">Cell membrane</keyword>
<evidence type="ECO:0000256" key="7">
    <source>
        <dbReference type="SAM" id="Phobius"/>
    </source>
</evidence>
<dbReference type="Proteomes" id="UP000002534">
    <property type="component" value="Chromosome"/>
</dbReference>
<dbReference type="EMBL" id="CP000142">
    <property type="protein sequence ID" value="ABA90146.1"/>
    <property type="molecule type" value="Genomic_DNA"/>
</dbReference>
<proteinExistence type="predicted"/>